<dbReference type="SUPFAM" id="SSF69304">
    <property type="entry name" value="Tricorn protease N-terminal domain"/>
    <property type="match status" value="1"/>
</dbReference>
<protein>
    <submittedName>
        <fullName evidence="4">Vacuolar import and degradation protein 27</fullName>
    </submittedName>
</protein>
<dbReference type="OrthoDB" id="10251113at2759"/>
<dbReference type="InterPro" id="IPR040458">
    <property type="entry name" value="Vid27"/>
</dbReference>
<dbReference type="InterPro" id="IPR036322">
    <property type="entry name" value="WD40_repeat_dom_sf"/>
</dbReference>
<evidence type="ECO:0000313" key="4">
    <source>
        <dbReference type="EMBL" id="OEJ88643.1"/>
    </source>
</evidence>
<evidence type="ECO:0000259" key="2">
    <source>
        <dbReference type="Pfam" id="PF08553"/>
    </source>
</evidence>
<sequence length="702" mass="79652">MEGLISSSVDDLSNDNCILKVIVNDSGKKLCVELPDAKRSLEFPVNSNFVLNFDMNNVLVFWTHRGIEYFIYPLRSDDAEFRETYDYFSSIIPCEEIFDQKKEDEEEEEEKEEEEVELTLSDIPALQAKPKNLAQKSLEKNEAAAEKLDFESKLKNLVNPSLKKKTPTVKSEQATLKNNENVDDLLFDVNKKMTALSLKSEATFENVQISVYDTVREKEFVQAKNGSVAFHFSKQSDTWLQLLNKKHESLANTDCNTDIDPEFDIFSLTFKFKYFLEEKVKITYIVTFHNLLQYTKFKAAYLGYQEANRTGNSPAQVSRNFGSFFNRSQEEHSDDSESEYEEASDEADQTSAIIDSFYRPGSTTRSLTVGLNSNRSYVVHDNNISVIKEDVINDELEYISTFKNVSYHDSKPFVPSNPMMYLQDQALIFQNENAPTNLYKMDLNKGVVVEEWSMGDNPVVNYSPAKKFDQLNLEQTFMGISKKSVFKVDPRISSKSKIVQDSNFEYKTNPNFSSIATSQSGLVSLGSKNGSVRLFDKLGGRAKTLINGFGDTIKHVVVSNDGRWLLATCSQNIILYDLLIAEGKPNAGVTGFRKSNSDPNFYFLTVPESFEEEQEDVSTKTPVEFSKAYFNTGIEVKETTIVSSYGFYVLSWKLSNILKGHLEPVVLKKFADNKVRENNFIFGSNDKVVIALNKGVTLASRK</sequence>
<dbReference type="Pfam" id="PF17747">
    <property type="entry name" value="VID27_PH"/>
    <property type="match status" value="1"/>
</dbReference>
<reference evidence="5" key="1">
    <citation type="journal article" date="2016" name="Genome Announc.">
        <title>Genome sequences of three species of Hanseniaspora isolated from spontaneous wine fermentations.</title>
        <authorList>
            <person name="Sternes P.R."/>
            <person name="Lee D."/>
            <person name="Kutyna D.R."/>
            <person name="Borneman A.R."/>
        </authorList>
    </citation>
    <scope>NUCLEOTIDE SEQUENCE [LARGE SCALE GENOMIC DNA]</scope>
    <source>
        <strain evidence="5">AWRI3579</strain>
    </source>
</reference>
<dbReference type="FunCoup" id="A0A1E5RPM4">
    <property type="interactions" value="65"/>
</dbReference>
<dbReference type="PANTHER" id="PTHR31913:SF0">
    <property type="entry name" value="VACUOLAR IMPORT AND DEGRADATION PROTEIN 27"/>
    <property type="match status" value="1"/>
</dbReference>
<feature type="region of interest" description="Disordered" evidence="1">
    <location>
        <begin position="101"/>
        <end position="120"/>
    </location>
</feature>
<dbReference type="EMBL" id="LPNM01000005">
    <property type="protein sequence ID" value="OEJ88643.1"/>
    <property type="molecule type" value="Genomic_DNA"/>
</dbReference>
<name>A0A1E5RPM4_9ASCO</name>
<proteinExistence type="predicted"/>
<evidence type="ECO:0000313" key="5">
    <source>
        <dbReference type="Proteomes" id="UP000095728"/>
    </source>
</evidence>
<dbReference type="SUPFAM" id="SSF50978">
    <property type="entry name" value="WD40 repeat-like"/>
    <property type="match status" value="1"/>
</dbReference>
<dbReference type="AlphaFoldDB" id="A0A1E5RPM4"/>
<feature type="region of interest" description="Disordered" evidence="1">
    <location>
        <begin position="328"/>
        <end position="348"/>
    </location>
</feature>
<evidence type="ECO:0000259" key="3">
    <source>
        <dbReference type="Pfam" id="PF17747"/>
    </source>
</evidence>
<dbReference type="Gene3D" id="2.130.10.10">
    <property type="entry name" value="YVTN repeat-like/Quinoprotein amine dehydrogenase"/>
    <property type="match status" value="1"/>
</dbReference>
<dbReference type="Pfam" id="PF08553">
    <property type="entry name" value="VID27"/>
    <property type="match status" value="1"/>
</dbReference>
<dbReference type="GO" id="GO:0005737">
    <property type="term" value="C:cytoplasm"/>
    <property type="evidence" value="ECO:0007669"/>
    <property type="project" value="TreeGrafter"/>
</dbReference>
<organism evidence="4 5">
    <name type="scientific">Hanseniaspora osmophila</name>
    <dbReference type="NCBI Taxonomy" id="56408"/>
    <lineage>
        <taxon>Eukaryota</taxon>
        <taxon>Fungi</taxon>
        <taxon>Dikarya</taxon>
        <taxon>Ascomycota</taxon>
        <taxon>Saccharomycotina</taxon>
        <taxon>Saccharomycetes</taxon>
        <taxon>Saccharomycodales</taxon>
        <taxon>Saccharomycodaceae</taxon>
        <taxon>Hanseniaspora</taxon>
    </lineage>
</organism>
<dbReference type="InterPro" id="IPR040768">
    <property type="entry name" value="Vid27_PH"/>
</dbReference>
<dbReference type="InterPro" id="IPR015943">
    <property type="entry name" value="WD40/YVTN_repeat-like_dom_sf"/>
</dbReference>
<gene>
    <name evidence="4" type="ORF">AWRI3579_g607</name>
</gene>
<feature type="domain" description="Vacuolar import/degradation Vid27 C-terminal" evidence="2">
    <location>
        <begin position="365"/>
        <end position="701"/>
    </location>
</feature>
<accession>A0A1E5RPM4</accession>
<dbReference type="PANTHER" id="PTHR31913">
    <property type="entry name" value="VACUOLAR IMPORT AND DEGRADATION PROTEIN 27"/>
    <property type="match status" value="1"/>
</dbReference>
<keyword evidence="5" id="KW-1185">Reference proteome</keyword>
<feature type="domain" description="Vid27 PH-like" evidence="3">
    <location>
        <begin position="205"/>
        <end position="301"/>
    </location>
</feature>
<comment type="caution">
    <text evidence="4">The sequence shown here is derived from an EMBL/GenBank/DDBJ whole genome shotgun (WGS) entry which is preliminary data.</text>
</comment>
<feature type="compositionally biased region" description="Acidic residues" evidence="1">
    <location>
        <begin position="332"/>
        <end position="348"/>
    </location>
</feature>
<dbReference type="GO" id="GO:0005634">
    <property type="term" value="C:nucleus"/>
    <property type="evidence" value="ECO:0007669"/>
    <property type="project" value="TreeGrafter"/>
</dbReference>
<dbReference type="InterPro" id="IPR013863">
    <property type="entry name" value="VID27_C"/>
</dbReference>
<evidence type="ECO:0000256" key="1">
    <source>
        <dbReference type="SAM" id="MobiDB-lite"/>
    </source>
</evidence>
<dbReference type="InParanoid" id="A0A1E5RPM4"/>
<dbReference type="Proteomes" id="UP000095728">
    <property type="component" value="Unassembled WGS sequence"/>
</dbReference>
<feature type="compositionally biased region" description="Acidic residues" evidence="1">
    <location>
        <begin position="104"/>
        <end position="117"/>
    </location>
</feature>